<sequence length="234" mass="25873">MLQLYFGNDSIKVREAANAAALADARSVSTNLTRIESEAFAPGMLLDVVGSVSLFGDQEVYLIDTPSEVPEMYNEVIVSLLEMASSANIFIVIEQGLLALEKKKWQKHATVFEEFTKMAGERFNVFAMAEALSKRDKKALWILLCEAKQAGLVAEEIIGTLWWQLKALRLAAVSASAVEADMKDYPYQKAKQALRNFKAGELDKLSSGLLSVYHDGHGGVRDIDLALEEWVLRG</sequence>
<evidence type="ECO:0000313" key="2">
    <source>
        <dbReference type="Proteomes" id="UP000230391"/>
    </source>
</evidence>
<proteinExistence type="predicted"/>
<dbReference type="Gene3D" id="1.20.272.10">
    <property type="match status" value="1"/>
</dbReference>
<organism evidence="1 2">
    <name type="scientific">Candidatus Kaiserbacteria bacterium CG_4_9_14_0_2_um_filter_41_32</name>
    <dbReference type="NCBI Taxonomy" id="1974601"/>
    <lineage>
        <taxon>Bacteria</taxon>
        <taxon>Candidatus Kaiseribacteriota</taxon>
    </lineage>
</organism>
<evidence type="ECO:0000313" key="1">
    <source>
        <dbReference type="EMBL" id="PJC56031.1"/>
    </source>
</evidence>
<dbReference type="Proteomes" id="UP000230391">
    <property type="component" value="Unassembled WGS sequence"/>
</dbReference>
<dbReference type="AlphaFoldDB" id="A0A2M8FEL2"/>
<gene>
    <name evidence="1" type="ORF">CO026_02525</name>
</gene>
<protein>
    <recommendedName>
        <fullName evidence="3">DNA polymerase III delta N-terminal domain-containing protein</fullName>
    </recommendedName>
</protein>
<reference evidence="2" key="1">
    <citation type="submission" date="2017-09" db="EMBL/GenBank/DDBJ databases">
        <title>Depth-based differentiation of microbial function through sediment-hosted aquifers and enrichment of novel symbionts in the deep terrestrial subsurface.</title>
        <authorList>
            <person name="Probst A.J."/>
            <person name="Ladd B."/>
            <person name="Jarett J.K."/>
            <person name="Geller-Mcgrath D.E."/>
            <person name="Sieber C.M.K."/>
            <person name="Emerson J.B."/>
            <person name="Anantharaman K."/>
            <person name="Thomas B.C."/>
            <person name="Malmstrom R."/>
            <person name="Stieglmeier M."/>
            <person name="Klingl A."/>
            <person name="Woyke T."/>
            <person name="Ryan C.M."/>
            <person name="Banfield J.F."/>
        </authorList>
    </citation>
    <scope>NUCLEOTIDE SEQUENCE [LARGE SCALE GENOMIC DNA]</scope>
</reference>
<evidence type="ECO:0008006" key="3">
    <source>
        <dbReference type="Google" id="ProtNLM"/>
    </source>
</evidence>
<comment type="caution">
    <text evidence="1">The sequence shown here is derived from an EMBL/GenBank/DDBJ whole genome shotgun (WGS) entry which is preliminary data.</text>
</comment>
<name>A0A2M8FEL2_9BACT</name>
<dbReference type="EMBL" id="PFRD01000090">
    <property type="protein sequence ID" value="PJC56031.1"/>
    <property type="molecule type" value="Genomic_DNA"/>
</dbReference>
<accession>A0A2M8FEL2</accession>